<feature type="compositionally biased region" description="Gly residues" evidence="1">
    <location>
        <begin position="1"/>
        <end position="10"/>
    </location>
</feature>
<dbReference type="InterPro" id="IPR005135">
    <property type="entry name" value="Endo/exonuclease/phosphatase"/>
</dbReference>
<dbReference type="Pfam" id="PF03372">
    <property type="entry name" value="Exo_endo_phos"/>
    <property type="match status" value="1"/>
</dbReference>
<feature type="domain" description="Endonuclease/exonuclease/phosphatase" evidence="2">
    <location>
        <begin position="45"/>
        <end position="325"/>
    </location>
</feature>
<accession>A0A381R0K7</accession>
<gene>
    <name evidence="3" type="ORF">METZ01_LOCUS37253</name>
</gene>
<dbReference type="GO" id="GO:0003824">
    <property type="term" value="F:catalytic activity"/>
    <property type="evidence" value="ECO:0007669"/>
    <property type="project" value="InterPro"/>
</dbReference>
<name>A0A381R0K7_9ZZZZ</name>
<sequence>MNCSGGGGSSTGPDDGDDGSGTGGGDSYVFANATNFDKENQIEIISWNIQTFPQLSTTPNYVKSLLETWNADIYLFQEIMDKNTLINMVNLMPEYSYVISGETSFMHFALVYKNANSDCSSCGTVTFNYSNELWSDTPNGNDNDNDPANNATYQFASRPPMENFVTWTNGTKSVDLYLIDIHYKCCGDSTLDITNKGSETTRRHYASTLLRDYVINQRASDYVMIVGDFNNVGEQSISNPSISPLTDTDLNSNYFKMADENVFYQDNSNWSWQGWRSSFAPSHFDHVIINQPLFQFESVSTAGIIDMLTETGMSAYDIDDKLSDHKPSYFRFYP</sequence>
<evidence type="ECO:0000313" key="3">
    <source>
        <dbReference type="EMBL" id="SUZ84399.1"/>
    </source>
</evidence>
<reference evidence="3" key="1">
    <citation type="submission" date="2018-05" db="EMBL/GenBank/DDBJ databases">
        <authorList>
            <person name="Lanie J.A."/>
            <person name="Ng W.-L."/>
            <person name="Kazmierczak K.M."/>
            <person name="Andrzejewski T.M."/>
            <person name="Davidsen T.M."/>
            <person name="Wayne K.J."/>
            <person name="Tettelin H."/>
            <person name="Glass J.I."/>
            <person name="Rusch D."/>
            <person name="Podicherti R."/>
            <person name="Tsui H.-C.T."/>
            <person name="Winkler M.E."/>
        </authorList>
    </citation>
    <scope>NUCLEOTIDE SEQUENCE</scope>
</reference>
<dbReference type="Gene3D" id="3.60.10.10">
    <property type="entry name" value="Endonuclease/exonuclease/phosphatase"/>
    <property type="match status" value="1"/>
</dbReference>
<dbReference type="InterPro" id="IPR036691">
    <property type="entry name" value="Endo/exonu/phosph_ase_sf"/>
</dbReference>
<dbReference type="SUPFAM" id="SSF56219">
    <property type="entry name" value="DNase I-like"/>
    <property type="match status" value="1"/>
</dbReference>
<proteinExistence type="predicted"/>
<dbReference type="AlphaFoldDB" id="A0A381R0K7"/>
<evidence type="ECO:0000259" key="2">
    <source>
        <dbReference type="Pfam" id="PF03372"/>
    </source>
</evidence>
<evidence type="ECO:0000256" key="1">
    <source>
        <dbReference type="SAM" id="MobiDB-lite"/>
    </source>
</evidence>
<protein>
    <recommendedName>
        <fullName evidence="2">Endonuclease/exonuclease/phosphatase domain-containing protein</fullName>
    </recommendedName>
</protein>
<organism evidence="3">
    <name type="scientific">marine metagenome</name>
    <dbReference type="NCBI Taxonomy" id="408172"/>
    <lineage>
        <taxon>unclassified sequences</taxon>
        <taxon>metagenomes</taxon>
        <taxon>ecological metagenomes</taxon>
    </lineage>
</organism>
<feature type="region of interest" description="Disordered" evidence="1">
    <location>
        <begin position="1"/>
        <end position="24"/>
    </location>
</feature>
<dbReference type="EMBL" id="UINC01001593">
    <property type="protein sequence ID" value="SUZ84399.1"/>
    <property type="molecule type" value="Genomic_DNA"/>
</dbReference>